<keyword evidence="1" id="KW-0694">RNA-binding</keyword>
<evidence type="ECO:0000313" key="3">
    <source>
        <dbReference type="EMBL" id="GAA0199136.1"/>
    </source>
</evidence>
<dbReference type="InterPro" id="IPR000504">
    <property type="entry name" value="RRM_dom"/>
</dbReference>
<dbReference type="EMBL" id="BAAAFM010000001">
    <property type="protein sequence ID" value="GAA0199136.1"/>
    <property type="molecule type" value="Genomic_DNA"/>
</dbReference>
<accession>A0ABP3CDD8</accession>
<dbReference type="PANTHER" id="PTHR48025:SF1">
    <property type="entry name" value="RRM DOMAIN-CONTAINING PROTEIN"/>
    <property type="match status" value="1"/>
</dbReference>
<feature type="domain" description="RRM" evidence="2">
    <location>
        <begin position="1"/>
        <end position="79"/>
    </location>
</feature>
<comment type="caution">
    <text evidence="3">The sequence shown here is derived from an EMBL/GenBank/DDBJ whole genome shotgun (WGS) entry which is preliminary data.</text>
</comment>
<dbReference type="SUPFAM" id="SSF54928">
    <property type="entry name" value="RNA-binding domain, RBD"/>
    <property type="match status" value="1"/>
</dbReference>
<evidence type="ECO:0000256" key="1">
    <source>
        <dbReference type="ARBA" id="ARBA00022884"/>
    </source>
</evidence>
<dbReference type="PROSITE" id="PS50102">
    <property type="entry name" value="RRM"/>
    <property type="match status" value="1"/>
</dbReference>
<reference evidence="4" key="1">
    <citation type="journal article" date="2019" name="Int. J. Syst. Evol. Microbiol.">
        <title>The Global Catalogue of Microorganisms (GCM) 10K type strain sequencing project: providing services to taxonomists for standard genome sequencing and annotation.</title>
        <authorList>
            <consortium name="The Broad Institute Genomics Platform"/>
            <consortium name="The Broad Institute Genome Sequencing Center for Infectious Disease"/>
            <person name="Wu L."/>
            <person name="Ma J."/>
        </authorList>
    </citation>
    <scope>NUCLEOTIDE SEQUENCE [LARGE SCALE GENOMIC DNA]</scope>
    <source>
        <strain evidence="4">JCM 16211</strain>
    </source>
</reference>
<sequence>MKLLVRNLARTTTEEQVTELFEEYGIVQWCKLIMDKATGGSKGFGFVEMPKPGEAKVAVKNLNGRSIDGNKIRVKKADDKED</sequence>
<keyword evidence="4" id="KW-1185">Reference proteome</keyword>
<dbReference type="Pfam" id="PF00076">
    <property type="entry name" value="RRM_1"/>
    <property type="match status" value="1"/>
</dbReference>
<name>A0ABP3CDD8_9GAMM</name>
<dbReference type="RefSeq" id="WP_343985536.1">
    <property type="nucleotide sequence ID" value="NZ_BAAAFM010000001.1"/>
</dbReference>
<dbReference type="InterPro" id="IPR012677">
    <property type="entry name" value="Nucleotide-bd_a/b_plait_sf"/>
</dbReference>
<evidence type="ECO:0000313" key="4">
    <source>
        <dbReference type="Proteomes" id="UP001501221"/>
    </source>
</evidence>
<dbReference type="InterPro" id="IPR050502">
    <property type="entry name" value="Euk_RNA-bind_prot"/>
</dbReference>
<organism evidence="3 4">
    <name type="scientific">Kangiella japonica</name>
    <dbReference type="NCBI Taxonomy" id="647384"/>
    <lineage>
        <taxon>Bacteria</taxon>
        <taxon>Pseudomonadati</taxon>
        <taxon>Pseudomonadota</taxon>
        <taxon>Gammaproteobacteria</taxon>
        <taxon>Kangiellales</taxon>
        <taxon>Kangiellaceae</taxon>
        <taxon>Kangiella</taxon>
    </lineage>
</organism>
<dbReference type="InterPro" id="IPR035979">
    <property type="entry name" value="RBD_domain_sf"/>
</dbReference>
<dbReference type="Gene3D" id="3.30.70.330">
    <property type="match status" value="1"/>
</dbReference>
<gene>
    <name evidence="3" type="ORF">GCM10009123_03080</name>
</gene>
<protein>
    <submittedName>
        <fullName evidence="3">RNA-binding protein</fullName>
    </submittedName>
</protein>
<evidence type="ECO:0000259" key="2">
    <source>
        <dbReference type="PROSITE" id="PS50102"/>
    </source>
</evidence>
<dbReference type="Proteomes" id="UP001501221">
    <property type="component" value="Unassembled WGS sequence"/>
</dbReference>
<proteinExistence type="predicted"/>
<dbReference type="SMART" id="SM00360">
    <property type="entry name" value="RRM"/>
    <property type="match status" value="1"/>
</dbReference>
<dbReference type="PANTHER" id="PTHR48025">
    <property type="entry name" value="OS02G0815200 PROTEIN"/>
    <property type="match status" value="1"/>
</dbReference>